<name>A0ABD1ZGK7_9MARC</name>
<dbReference type="EMBL" id="JBHFFA010000001">
    <property type="protein sequence ID" value="KAL2650564.1"/>
    <property type="molecule type" value="Genomic_DNA"/>
</dbReference>
<dbReference type="AlphaFoldDB" id="A0ABD1ZGK7"/>
<gene>
    <name evidence="1" type="ORF">R1flu_018692</name>
</gene>
<reference evidence="1 2" key="1">
    <citation type="submission" date="2024-09" db="EMBL/GenBank/DDBJ databases">
        <title>Chromosome-scale assembly of Riccia fluitans.</title>
        <authorList>
            <person name="Paukszto L."/>
            <person name="Sawicki J."/>
            <person name="Karawczyk K."/>
            <person name="Piernik-Szablinska J."/>
            <person name="Szczecinska M."/>
            <person name="Mazdziarz M."/>
        </authorList>
    </citation>
    <scope>NUCLEOTIDE SEQUENCE [LARGE SCALE GENOMIC DNA]</scope>
    <source>
        <strain evidence="1">Rf_01</strain>
        <tissue evidence="1">Aerial parts of the thallus</tissue>
    </source>
</reference>
<comment type="caution">
    <text evidence="1">The sequence shown here is derived from an EMBL/GenBank/DDBJ whole genome shotgun (WGS) entry which is preliminary data.</text>
</comment>
<evidence type="ECO:0000313" key="2">
    <source>
        <dbReference type="Proteomes" id="UP001605036"/>
    </source>
</evidence>
<accession>A0ABD1ZGK7</accession>
<dbReference type="Proteomes" id="UP001605036">
    <property type="component" value="Unassembled WGS sequence"/>
</dbReference>
<keyword evidence="2" id="KW-1185">Reference proteome</keyword>
<protein>
    <submittedName>
        <fullName evidence="1">Uncharacterized protein</fullName>
    </submittedName>
</protein>
<proteinExistence type="predicted"/>
<organism evidence="1 2">
    <name type="scientific">Riccia fluitans</name>
    <dbReference type="NCBI Taxonomy" id="41844"/>
    <lineage>
        <taxon>Eukaryota</taxon>
        <taxon>Viridiplantae</taxon>
        <taxon>Streptophyta</taxon>
        <taxon>Embryophyta</taxon>
        <taxon>Marchantiophyta</taxon>
        <taxon>Marchantiopsida</taxon>
        <taxon>Marchantiidae</taxon>
        <taxon>Marchantiales</taxon>
        <taxon>Ricciaceae</taxon>
        <taxon>Riccia</taxon>
    </lineage>
</organism>
<evidence type="ECO:0000313" key="1">
    <source>
        <dbReference type="EMBL" id="KAL2650564.1"/>
    </source>
</evidence>
<sequence length="100" mass="11446">MTCIYNTTLRKRNFPPILPESLARSIDRVPFCPNPNSGGSILADTAILRLHELAEQDKSKIRRKCCLEEPGLRLKWQASIRCPECDRVRRQGIGRNFAHT</sequence>